<name>A0ACC2TIB7_9FUNG</name>
<accession>A0ACC2TIB7</accession>
<organism evidence="1 2">
    <name type="scientific">Entomophthora muscae</name>
    <dbReference type="NCBI Taxonomy" id="34485"/>
    <lineage>
        <taxon>Eukaryota</taxon>
        <taxon>Fungi</taxon>
        <taxon>Fungi incertae sedis</taxon>
        <taxon>Zoopagomycota</taxon>
        <taxon>Entomophthoromycotina</taxon>
        <taxon>Entomophthoromycetes</taxon>
        <taxon>Entomophthorales</taxon>
        <taxon>Entomophthoraceae</taxon>
        <taxon>Entomophthora</taxon>
    </lineage>
</organism>
<evidence type="ECO:0000313" key="2">
    <source>
        <dbReference type="Proteomes" id="UP001165960"/>
    </source>
</evidence>
<keyword evidence="2" id="KW-1185">Reference proteome</keyword>
<sequence length="700" mass="78636">MKLLLLLSAVWGLDYPAARREVGRDEVLQGIHIADAYRWLEDQTSPEVVQFWKEQNHVTDVFLAQSPHARVLRDVLEQLGSREQPVEVKKYGDFKFFFDRPKDKGNGVLFRESKNGIKEVVVDPNPLSPEDTAFVKFFSMSPSNQTLVYGISRKGSDWTSIHVMNNSAVMRHGEVLLWTREKSVTWAKDKEAFFYSSDSPPKTVELEEAGQEAESNYFTKLKRHQVGTSQEEDEVIWKDDRNNNWYAEAKYTDKEEYLLLNIYHAASKNSQLLIFNNDSFTTLEAGFEGYTDYLGKLDKTHLFLTSRTASFGKIIATDLPYFSPKDFIAEINGFGLLDAKIANKTILANYICNATHHLKVFNTNASQTHSFDLPSGHLTSYELTSNGTKINFNLTDIFYKRSFSIDLASSSTTQTYISPPLPGFNPDLFQVAIISYTARDGTPVPLTIVHRKDLAMDASHPAFLYAYGGFNSITSPSPQPYLLAMLQSMDMVLAFAHIRGGGENGIPWHRSGANMYKQTSYNDFQDAAIYLVQQNYTQHHLIAINGRSNGGTLAAVSFNQAPSLFGCVVADVGVMDLTRYQLFHDGMGWFEDFGNVRSNATELQNTLMYSPYHNINCRLPYPPILITSGSHDDRVSTLHSLKFAAKLQACQPAQPALLKVTQYAGHGCGGCGKPAQMEQKEKVDMLNFIAMSLNIHPKPL</sequence>
<dbReference type="Proteomes" id="UP001165960">
    <property type="component" value="Unassembled WGS sequence"/>
</dbReference>
<dbReference type="EMBL" id="QTSX02002867">
    <property type="protein sequence ID" value="KAJ9074220.1"/>
    <property type="molecule type" value="Genomic_DNA"/>
</dbReference>
<gene>
    <name evidence="1" type="ORF">DSO57_1008746</name>
</gene>
<protein>
    <submittedName>
        <fullName evidence="1">Uncharacterized protein</fullName>
    </submittedName>
</protein>
<comment type="caution">
    <text evidence="1">The sequence shown here is derived from an EMBL/GenBank/DDBJ whole genome shotgun (WGS) entry which is preliminary data.</text>
</comment>
<reference evidence="1" key="1">
    <citation type="submission" date="2022-04" db="EMBL/GenBank/DDBJ databases">
        <title>Genome of the entomopathogenic fungus Entomophthora muscae.</title>
        <authorList>
            <person name="Elya C."/>
            <person name="Lovett B.R."/>
            <person name="Lee E."/>
            <person name="Macias A.M."/>
            <person name="Hajek A.E."/>
            <person name="De Bivort B.L."/>
            <person name="Kasson M.T."/>
            <person name="De Fine Licht H.H."/>
            <person name="Stajich J.E."/>
        </authorList>
    </citation>
    <scope>NUCLEOTIDE SEQUENCE</scope>
    <source>
        <strain evidence="1">Berkeley</strain>
    </source>
</reference>
<evidence type="ECO:0000313" key="1">
    <source>
        <dbReference type="EMBL" id="KAJ9074220.1"/>
    </source>
</evidence>
<proteinExistence type="predicted"/>